<keyword evidence="2" id="KW-1185">Reference proteome</keyword>
<dbReference type="SUPFAM" id="SSF55729">
    <property type="entry name" value="Acyl-CoA N-acyltransferases (Nat)"/>
    <property type="match status" value="1"/>
</dbReference>
<sequence>MSIISKFTVGSEEGIDFLFDLKRLQFKQICDGVIEPEEIDQLIDKKLDRRDAINELNDLSSQMVIVFENDKPLGYAIVKSSYEQPEILEDKKAVYLTFYIAAEYISQEVYDSLWQKCLSITRSYAHWIELPQNDPLIPFFERSQFKICGQSHLKQFDIPSHIMVRNQQ</sequence>
<accession>A0A1N6G0P6</accession>
<dbReference type="RefSeq" id="WP_074235589.1">
    <property type="nucleotide sequence ID" value="NZ_FSRK01000001.1"/>
</dbReference>
<dbReference type="AlphaFoldDB" id="A0A1N6G0P6"/>
<dbReference type="Gene3D" id="3.40.630.30">
    <property type="match status" value="1"/>
</dbReference>
<reference evidence="2" key="1">
    <citation type="submission" date="2016-11" db="EMBL/GenBank/DDBJ databases">
        <authorList>
            <person name="Varghese N."/>
            <person name="Submissions S."/>
        </authorList>
    </citation>
    <scope>NUCLEOTIDE SEQUENCE [LARGE SCALE GENOMIC DNA]</scope>
    <source>
        <strain evidence="2">DSM 27623</strain>
    </source>
</reference>
<evidence type="ECO:0000313" key="1">
    <source>
        <dbReference type="EMBL" id="SIO01083.1"/>
    </source>
</evidence>
<dbReference type="Proteomes" id="UP000185207">
    <property type="component" value="Unassembled WGS sequence"/>
</dbReference>
<dbReference type="InterPro" id="IPR016181">
    <property type="entry name" value="Acyl_CoA_acyltransferase"/>
</dbReference>
<dbReference type="EMBL" id="FSRK01000001">
    <property type="protein sequence ID" value="SIO01083.1"/>
    <property type="molecule type" value="Genomic_DNA"/>
</dbReference>
<evidence type="ECO:0000313" key="2">
    <source>
        <dbReference type="Proteomes" id="UP000185207"/>
    </source>
</evidence>
<protein>
    <recommendedName>
        <fullName evidence="3">GNAT family N-acetyltransferase</fullName>
    </recommendedName>
</protein>
<dbReference type="OrthoDB" id="660843at2"/>
<organism evidence="1 2">
    <name type="scientific">Epilithonimonas zeae</name>
    <dbReference type="NCBI Taxonomy" id="1416779"/>
    <lineage>
        <taxon>Bacteria</taxon>
        <taxon>Pseudomonadati</taxon>
        <taxon>Bacteroidota</taxon>
        <taxon>Flavobacteriia</taxon>
        <taxon>Flavobacteriales</taxon>
        <taxon>Weeksellaceae</taxon>
        <taxon>Chryseobacterium group</taxon>
        <taxon>Epilithonimonas</taxon>
    </lineage>
</organism>
<name>A0A1N6G0P6_9FLAO</name>
<evidence type="ECO:0008006" key="3">
    <source>
        <dbReference type="Google" id="ProtNLM"/>
    </source>
</evidence>
<gene>
    <name evidence="1" type="ORF">SAMN05444409_1584</name>
</gene>
<proteinExistence type="predicted"/>